<feature type="compositionally biased region" description="Basic and acidic residues" evidence="1">
    <location>
        <begin position="96"/>
        <end position="118"/>
    </location>
</feature>
<comment type="caution">
    <text evidence="2">The sequence shown here is derived from an EMBL/GenBank/DDBJ whole genome shotgun (WGS) entry which is preliminary data.</text>
</comment>
<dbReference type="AlphaFoldDB" id="A0AAD7J839"/>
<dbReference type="Proteomes" id="UP001215598">
    <property type="component" value="Unassembled WGS sequence"/>
</dbReference>
<evidence type="ECO:0000313" key="3">
    <source>
        <dbReference type="Proteomes" id="UP001215598"/>
    </source>
</evidence>
<feature type="compositionally biased region" description="Acidic residues" evidence="1">
    <location>
        <begin position="18"/>
        <end position="27"/>
    </location>
</feature>
<proteinExistence type="predicted"/>
<organism evidence="2 3">
    <name type="scientific">Mycena metata</name>
    <dbReference type="NCBI Taxonomy" id="1033252"/>
    <lineage>
        <taxon>Eukaryota</taxon>
        <taxon>Fungi</taxon>
        <taxon>Dikarya</taxon>
        <taxon>Basidiomycota</taxon>
        <taxon>Agaricomycotina</taxon>
        <taxon>Agaricomycetes</taxon>
        <taxon>Agaricomycetidae</taxon>
        <taxon>Agaricales</taxon>
        <taxon>Marasmiineae</taxon>
        <taxon>Mycenaceae</taxon>
        <taxon>Mycena</taxon>
    </lineage>
</organism>
<feature type="compositionally biased region" description="Acidic residues" evidence="1">
    <location>
        <begin position="83"/>
        <end position="95"/>
    </location>
</feature>
<gene>
    <name evidence="2" type="ORF">B0H16DRAFT_629566</name>
</gene>
<feature type="compositionally biased region" description="Basic and acidic residues" evidence="1">
    <location>
        <begin position="125"/>
        <end position="144"/>
    </location>
</feature>
<evidence type="ECO:0000256" key="1">
    <source>
        <dbReference type="SAM" id="MobiDB-lite"/>
    </source>
</evidence>
<accession>A0AAD7J839</accession>
<keyword evidence="3" id="KW-1185">Reference proteome</keyword>
<protein>
    <submittedName>
        <fullName evidence="2">Uncharacterized protein</fullName>
    </submittedName>
</protein>
<feature type="region of interest" description="Disordered" evidence="1">
    <location>
        <begin position="60"/>
        <end position="144"/>
    </location>
</feature>
<evidence type="ECO:0000313" key="2">
    <source>
        <dbReference type="EMBL" id="KAJ7759075.1"/>
    </source>
</evidence>
<feature type="region of interest" description="Disordered" evidence="1">
    <location>
        <begin position="1"/>
        <end position="36"/>
    </location>
</feature>
<name>A0AAD7J839_9AGAR</name>
<feature type="compositionally biased region" description="Basic and acidic residues" evidence="1">
    <location>
        <begin position="60"/>
        <end position="76"/>
    </location>
</feature>
<reference evidence="2" key="1">
    <citation type="submission" date="2023-03" db="EMBL/GenBank/DDBJ databases">
        <title>Massive genome expansion in bonnet fungi (Mycena s.s.) driven by repeated elements and novel gene families across ecological guilds.</title>
        <authorList>
            <consortium name="Lawrence Berkeley National Laboratory"/>
            <person name="Harder C.B."/>
            <person name="Miyauchi S."/>
            <person name="Viragh M."/>
            <person name="Kuo A."/>
            <person name="Thoen E."/>
            <person name="Andreopoulos B."/>
            <person name="Lu D."/>
            <person name="Skrede I."/>
            <person name="Drula E."/>
            <person name="Henrissat B."/>
            <person name="Morin E."/>
            <person name="Kohler A."/>
            <person name="Barry K."/>
            <person name="LaButti K."/>
            <person name="Morin E."/>
            <person name="Salamov A."/>
            <person name="Lipzen A."/>
            <person name="Mereny Z."/>
            <person name="Hegedus B."/>
            <person name="Baldrian P."/>
            <person name="Stursova M."/>
            <person name="Weitz H."/>
            <person name="Taylor A."/>
            <person name="Grigoriev I.V."/>
            <person name="Nagy L.G."/>
            <person name="Martin F."/>
            <person name="Kauserud H."/>
        </authorList>
    </citation>
    <scope>NUCLEOTIDE SEQUENCE</scope>
    <source>
        <strain evidence="2">CBHHK182m</strain>
    </source>
</reference>
<sequence>MEVDGEGEGDAAGPVGENPEDKDEDEELGRARKRRRVRGLEDVFAAAAMELGEVAGVDNRDVPEVREEPKEKEKEVVPVVEVEREEGEVDPEPEPGEVKMQEDGEVVAEEKEVLREKTPAQVEPIEEKPKELVEEKEEEKTEKRQVELVTKDGVYVVAPAVLPSLDSSAPVDDATKEEALWSVTLLASTATPLHPALSESDIDFGEAGLRFRRDGEWGEQMDVLMWRPVSSFS</sequence>
<dbReference type="EMBL" id="JARKIB010000040">
    <property type="protein sequence ID" value="KAJ7759075.1"/>
    <property type="molecule type" value="Genomic_DNA"/>
</dbReference>